<accession>A0A162HJU7</accession>
<comment type="caution">
    <text evidence="1">The sequence shown here is derived from an EMBL/GenBank/DDBJ whole genome shotgun (WGS) entry which is preliminary data.</text>
</comment>
<dbReference type="Pfam" id="PF04203">
    <property type="entry name" value="Sortase"/>
    <property type="match status" value="1"/>
</dbReference>
<proteinExistence type="predicted"/>
<gene>
    <name evidence="1" type="ORF">Lp19_0335</name>
</gene>
<evidence type="ECO:0000313" key="2">
    <source>
        <dbReference type="Proteomes" id="UP000076882"/>
    </source>
</evidence>
<dbReference type="RefSeq" id="WP_063489405.1">
    <property type="nucleotide sequence ID" value="NZ_CP013750.1"/>
</dbReference>
<dbReference type="InterPro" id="IPR005754">
    <property type="entry name" value="Sortase"/>
</dbReference>
<dbReference type="AlphaFoldDB" id="A0A162HJU7"/>
<name>A0A162HJU7_LACPN</name>
<dbReference type="PATRIC" id="fig|1590.201.peg.3656"/>
<dbReference type="InterPro" id="IPR023365">
    <property type="entry name" value="Sortase_dom-sf"/>
</dbReference>
<dbReference type="EMBL" id="LUXM01000006">
    <property type="protein sequence ID" value="KZU98335.1"/>
    <property type="molecule type" value="Genomic_DNA"/>
</dbReference>
<sequence length="259" mass="28646">MKWIKQHQLWSALIGIVSLIVLIGGGIWGWVQYQVHEMTTEYVQTQKRLGRKSNRQLQGQLKQTVSGRTGRVAKASQSQTLPQRYTENNNAGVTNQDYQQLLKIQRKAKKVGLEGQQVAYVKVPSIGLALPIYQGTNQYTLSLGATTYFAHQQIGQGNYVLAGHNMTMPGVLFSNVPQIKMGATVNLISATKVYHYRVNRLLTGQQAVSPNQTYINGQPASTSVLYQQPKQAMVTLFTCNATGSMREVVQGNLTSTSAE</sequence>
<dbReference type="NCBIfam" id="TIGR01076">
    <property type="entry name" value="sortase_fam"/>
    <property type="match status" value="1"/>
</dbReference>
<dbReference type="CDD" id="cd06165">
    <property type="entry name" value="Sortase_A"/>
    <property type="match status" value="1"/>
</dbReference>
<protein>
    <submittedName>
        <fullName evidence="1">Sortase A LPXTG specific</fullName>
    </submittedName>
</protein>
<dbReference type="InterPro" id="IPR042007">
    <property type="entry name" value="Sortase_A"/>
</dbReference>
<dbReference type="Proteomes" id="UP000076882">
    <property type="component" value="Unassembled WGS sequence"/>
</dbReference>
<dbReference type="Gene3D" id="2.40.260.10">
    <property type="entry name" value="Sortase"/>
    <property type="match status" value="1"/>
</dbReference>
<organism evidence="1 2">
    <name type="scientific">Lactiplantibacillus plantarum</name>
    <name type="common">Lactobacillus plantarum</name>
    <dbReference type="NCBI Taxonomy" id="1590"/>
    <lineage>
        <taxon>Bacteria</taxon>
        <taxon>Bacillati</taxon>
        <taxon>Bacillota</taxon>
        <taxon>Bacilli</taxon>
        <taxon>Lactobacillales</taxon>
        <taxon>Lactobacillaceae</taxon>
        <taxon>Lactiplantibacillus</taxon>
    </lineage>
</organism>
<reference evidence="1 2" key="1">
    <citation type="submission" date="2016-03" db="EMBL/GenBank/DDBJ databases">
        <title>Comparative genomics of 54 Lactobacillus plantarum strains reveals genomic uncoupling from niche constraints.</title>
        <authorList>
            <person name="Martino M.E."/>
        </authorList>
    </citation>
    <scope>NUCLEOTIDE SEQUENCE [LARGE SCALE GENOMIC DNA]</scope>
    <source>
        <strain evidence="1 2">19.1</strain>
    </source>
</reference>
<evidence type="ECO:0000313" key="1">
    <source>
        <dbReference type="EMBL" id="KZU98335.1"/>
    </source>
</evidence>
<dbReference type="SUPFAM" id="SSF63817">
    <property type="entry name" value="Sortase"/>
    <property type="match status" value="1"/>
</dbReference>